<keyword evidence="3" id="KW-0378">Hydrolase</keyword>
<protein>
    <submittedName>
        <fullName evidence="3">3',5'-cyclic adenosine monophosphate phosphodiesterase CpdA</fullName>
        <ecNumber evidence="3">3.1.4.53</ecNumber>
    </submittedName>
</protein>
<dbReference type="EMBL" id="WTPX01000075">
    <property type="protein sequence ID" value="NNJ26368.1"/>
    <property type="molecule type" value="Genomic_DNA"/>
</dbReference>
<dbReference type="GO" id="GO:0004115">
    <property type="term" value="F:3',5'-cyclic-AMP phosphodiesterase activity"/>
    <property type="evidence" value="ECO:0007669"/>
    <property type="project" value="UniProtKB-EC"/>
</dbReference>
<evidence type="ECO:0000313" key="3">
    <source>
        <dbReference type="EMBL" id="NNJ26368.1"/>
    </source>
</evidence>
<dbReference type="Proteomes" id="UP000609651">
    <property type="component" value="Unassembled WGS sequence"/>
</dbReference>
<keyword evidence="4" id="KW-1185">Reference proteome</keyword>
<organism evidence="3 4">
    <name type="scientific">Alienimonas chondri</name>
    <dbReference type="NCBI Taxonomy" id="2681879"/>
    <lineage>
        <taxon>Bacteria</taxon>
        <taxon>Pseudomonadati</taxon>
        <taxon>Planctomycetota</taxon>
        <taxon>Planctomycetia</taxon>
        <taxon>Planctomycetales</taxon>
        <taxon>Planctomycetaceae</taxon>
        <taxon>Alienimonas</taxon>
    </lineage>
</organism>
<dbReference type="EC" id="3.1.4.53" evidence="3"/>
<reference evidence="3 4" key="1">
    <citation type="journal article" date="2020" name="Syst. Appl. Microbiol.">
        <title>Alienimonas chondri sp. nov., a novel planctomycete isolated from the biofilm of the red alga Chondrus crispus.</title>
        <authorList>
            <person name="Vitorino I."/>
            <person name="Albuquerque L."/>
            <person name="Wiegand S."/>
            <person name="Kallscheuer N."/>
            <person name="da Costa M.S."/>
            <person name="Lobo-da-Cunha A."/>
            <person name="Jogler C."/>
            <person name="Lage O.M."/>
        </authorList>
    </citation>
    <scope>NUCLEOTIDE SEQUENCE [LARGE SCALE GENOMIC DNA]</scope>
    <source>
        <strain evidence="3 4">LzC2</strain>
    </source>
</reference>
<sequence>MTPISLGRRAFLQGGALTLWAAGTDLAAAPPPGPASSAGGPAPGLRIGLLTDLHYADKPSAGSRHYRGTPAKLAAAVERYAAEKPDFTVQLGDLIDAAEDVGTEKRWLKTIHKQFSQIPGPRRHVLGNHCVDTLTKAELLDGVGQEKSYFSFNAGGRHFIVLDSCFRADGVAYGRGNSRWDDANVPPAELDWLRSDLASTQRPTVVFAHQRLDGAGRHHVRNAAAVRDVLEASGRVSAVFQGHSHANDYRFLGGIHYATLAAMVEGAGEGDGGYAVADVQADGTIVVRGFRRQTDYEWQA</sequence>
<keyword evidence="1" id="KW-0732">Signal</keyword>
<feature type="chain" id="PRO_5045735914" evidence="1">
    <location>
        <begin position="22"/>
        <end position="300"/>
    </location>
</feature>
<dbReference type="SUPFAM" id="SSF56300">
    <property type="entry name" value="Metallo-dependent phosphatases"/>
    <property type="match status" value="1"/>
</dbReference>
<evidence type="ECO:0000259" key="2">
    <source>
        <dbReference type="Pfam" id="PF00149"/>
    </source>
</evidence>
<dbReference type="InterPro" id="IPR006311">
    <property type="entry name" value="TAT_signal"/>
</dbReference>
<feature type="domain" description="Calcineurin-like phosphoesterase" evidence="2">
    <location>
        <begin position="45"/>
        <end position="246"/>
    </location>
</feature>
<evidence type="ECO:0000256" key="1">
    <source>
        <dbReference type="SAM" id="SignalP"/>
    </source>
</evidence>
<dbReference type="PROSITE" id="PS51318">
    <property type="entry name" value="TAT"/>
    <property type="match status" value="1"/>
</dbReference>
<accession>A0ABX1VE37</accession>
<dbReference type="InterPro" id="IPR004843">
    <property type="entry name" value="Calcineurin-like_PHP"/>
</dbReference>
<dbReference type="PANTHER" id="PTHR16509:SF1">
    <property type="entry name" value="MANGANESE-DEPENDENT ADP-RIBOSE_CDP-ALCOHOL DIPHOSPHATASE"/>
    <property type="match status" value="1"/>
</dbReference>
<dbReference type="InterPro" id="IPR029052">
    <property type="entry name" value="Metallo-depent_PP-like"/>
</dbReference>
<name>A0ABX1VE37_9PLAN</name>
<evidence type="ECO:0000313" key="4">
    <source>
        <dbReference type="Proteomes" id="UP000609651"/>
    </source>
</evidence>
<proteinExistence type="predicted"/>
<dbReference type="RefSeq" id="WP_171187331.1">
    <property type="nucleotide sequence ID" value="NZ_WTPX01000075.1"/>
</dbReference>
<dbReference type="Gene3D" id="3.60.21.10">
    <property type="match status" value="2"/>
</dbReference>
<comment type="caution">
    <text evidence="3">The sequence shown here is derived from an EMBL/GenBank/DDBJ whole genome shotgun (WGS) entry which is preliminary data.</text>
</comment>
<feature type="signal peptide" evidence="1">
    <location>
        <begin position="1"/>
        <end position="21"/>
    </location>
</feature>
<dbReference type="PANTHER" id="PTHR16509">
    <property type="match status" value="1"/>
</dbReference>
<dbReference type="Pfam" id="PF00149">
    <property type="entry name" value="Metallophos"/>
    <property type="match status" value="1"/>
</dbReference>
<gene>
    <name evidence="3" type="primary">cpdA_2</name>
    <name evidence="3" type="ORF">LzC2_24510</name>
</gene>